<evidence type="ECO:0000313" key="2">
    <source>
        <dbReference type="EMBL" id="KAF7309938.1"/>
    </source>
</evidence>
<dbReference type="AlphaFoldDB" id="A0A8H6T2T7"/>
<gene>
    <name evidence="2" type="ORF">MIND_00366300</name>
</gene>
<dbReference type="RefSeq" id="XP_037223388.1">
    <property type="nucleotide sequence ID" value="XM_037360503.1"/>
</dbReference>
<dbReference type="OrthoDB" id="3054931at2759"/>
<dbReference type="EMBL" id="JACAZF010000003">
    <property type="protein sequence ID" value="KAF7309938.1"/>
    <property type="molecule type" value="Genomic_DNA"/>
</dbReference>
<proteinExistence type="predicted"/>
<dbReference type="Proteomes" id="UP000636479">
    <property type="component" value="Unassembled WGS sequence"/>
</dbReference>
<name>A0A8H6T2T7_9AGAR</name>
<reference evidence="2" key="1">
    <citation type="submission" date="2020-05" db="EMBL/GenBank/DDBJ databases">
        <title>Mycena genomes resolve the evolution of fungal bioluminescence.</title>
        <authorList>
            <person name="Tsai I.J."/>
        </authorList>
    </citation>
    <scope>NUCLEOTIDE SEQUENCE</scope>
    <source>
        <strain evidence="2">171206Taipei</strain>
    </source>
</reference>
<evidence type="ECO:0000259" key="1">
    <source>
        <dbReference type="Pfam" id="PF24494"/>
    </source>
</evidence>
<evidence type="ECO:0000313" key="3">
    <source>
        <dbReference type="Proteomes" id="UP000636479"/>
    </source>
</evidence>
<dbReference type="GeneID" id="59343019"/>
<organism evidence="2 3">
    <name type="scientific">Mycena indigotica</name>
    <dbReference type="NCBI Taxonomy" id="2126181"/>
    <lineage>
        <taxon>Eukaryota</taxon>
        <taxon>Fungi</taxon>
        <taxon>Dikarya</taxon>
        <taxon>Basidiomycota</taxon>
        <taxon>Agaricomycotina</taxon>
        <taxon>Agaricomycetes</taxon>
        <taxon>Agaricomycetidae</taxon>
        <taxon>Agaricales</taxon>
        <taxon>Marasmiineae</taxon>
        <taxon>Mycenaceae</taxon>
        <taxon>Mycena</taxon>
    </lineage>
</organism>
<dbReference type="Pfam" id="PF24494">
    <property type="entry name" value="DUF7587"/>
    <property type="match status" value="1"/>
</dbReference>
<dbReference type="InterPro" id="IPR056009">
    <property type="entry name" value="DUF7587"/>
</dbReference>
<feature type="domain" description="DUF7587" evidence="1">
    <location>
        <begin position="25"/>
        <end position="179"/>
    </location>
</feature>
<accession>A0A8H6T2T7</accession>
<sequence length="339" mass="38480">MDTTILPPGRLQEGHTYPQFLSHEANRYIFRVHRQYGRGRLIPGIGFVARAYDKDPETAVNVRHHESRNELSADASAHITQWNDGTYSSLQSQFISASFSLAYALFEGHRWDDLFRCQSTQISVIDPTKIPGDAWLATELIGVEGSPANRAPRFARWAQEVLVYVNIPDEAVVFTAPVETYYHTLLPEWCDPVTDLIASRTLKSTEAVVDALGDVARSCTAERERKLVDYVVEKCVEAFDQGTFNKHNNSPHNVVWLAALFCWWPKRMRRVHPREFAELKDLVRRKVESQLKIEVTVFAQAATPEPMEKVIVPPNAYGELVESYDDQHESSCSGRCVAM</sequence>
<protein>
    <recommendedName>
        <fullName evidence="1">DUF7587 domain-containing protein</fullName>
    </recommendedName>
</protein>
<comment type="caution">
    <text evidence="2">The sequence shown here is derived from an EMBL/GenBank/DDBJ whole genome shotgun (WGS) entry which is preliminary data.</text>
</comment>
<keyword evidence="3" id="KW-1185">Reference proteome</keyword>